<reference evidence="1" key="1">
    <citation type="submission" date="2019-01" db="EMBL/GenBank/DDBJ databases">
        <title>Genomic characterization of novel carbapenem resistance plasmid carrying blaIMP-6 in northern Osaka.</title>
        <authorList>
            <person name="Abe R."/>
            <person name="Akeda Y."/>
            <person name="Sugawara Y."/>
            <person name="Yamamoto N."/>
            <person name="Tomono K."/>
            <person name="Takeuchi D."/>
            <person name="Kawahara R."/>
            <person name="Hamada S."/>
        </authorList>
    </citation>
    <scope>NUCLEOTIDE SEQUENCE</scope>
    <source>
        <strain evidence="1">E196</strain>
        <plasmid evidence="1">pE196_IMP6</plasmid>
    </source>
</reference>
<organism evidence="1">
    <name type="scientific">Klebsiella pneumoniae</name>
    <dbReference type="NCBI Taxonomy" id="573"/>
    <lineage>
        <taxon>Bacteria</taxon>
        <taxon>Pseudomonadati</taxon>
        <taxon>Pseudomonadota</taxon>
        <taxon>Gammaproteobacteria</taxon>
        <taxon>Enterobacterales</taxon>
        <taxon>Enterobacteriaceae</taxon>
        <taxon>Klebsiella/Raoultella group</taxon>
        <taxon>Klebsiella</taxon>
        <taxon>Klebsiella pneumoniae complex</taxon>
    </lineage>
</organism>
<sequence length="49" mass="5535">MFIVARLKAFLKVLLIEFYPVKMPGACYDLMRKVAETGGRGGKCIEIRT</sequence>
<geneLocation type="plasmid" evidence="1">
    <name>pE196_IMP6</name>
</geneLocation>
<proteinExistence type="predicted"/>
<protein>
    <submittedName>
        <fullName evidence="1">Uncharacterized protein</fullName>
    </submittedName>
</protein>
<dbReference type="EMBL" id="AP019405">
    <property type="protein sequence ID" value="BBI29632.1"/>
    <property type="molecule type" value="Genomic_DNA"/>
</dbReference>
<dbReference type="RefSeq" id="WP_172691670.1">
    <property type="nucleotide sequence ID" value="NZ_MF510424.1"/>
</dbReference>
<accession>A0A455TLD9</accession>
<keyword evidence="1" id="KW-0614">Plasmid</keyword>
<evidence type="ECO:0000313" key="1">
    <source>
        <dbReference type="EMBL" id="BBI29632.1"/>
    </source>
</evidence>
<name>A0A455TLD9_KLEPN</name>
<dbReference type="AlphaFoldDB" id="A0A455TLD9"/>